<feature type="compositionally biased region" description="Basic and acidic residues" evidence="1">
    <location>
        <begin position="105"/>
        <end position="120"/>
    </location>
</feature>
<sequence length="226" mass="24605">MREAGSIDDALIIVGSLTLLLGSFGLVICHISRKRCCRKDEEAGITPSTQQAQLPETPQSPDASPAPINSGEVISGSQERETPAATPTGKQPGGSQPSSAEADQDPQRRVIEALKAEHKSQRNVKKQTKKPKERTKDRPTLVTADSRSRTCDVGGMTTQEATREHSKHSKHSKLNAISKSRSRKGGKTVTEKTMVSKRKPRARLGNKLDLLAEQERFIDDMTTTVA</sequence>
<proteinExistence type="predicted"/>
<gene>
    <name evidence="2" type="ORF">MSPICULIGERA_LOCUS22662</name>
</gene>
<comment type="caution">
    <text evidence="2">The sequence shown here is derived from an EMBL/GenBank/DDBJ whole genome shotgun (WGS) entry which is preliminary data.</text>
</comment>
<reference evidence="2" key="1">
    <citation type="submission" date="2023-06" db="EMBL/GenBank/DDBJ databases">
        <authorList>
            <person name="Delattre M."/>
        </authorList>
    </citation>
    <scope>NUCLEOTIDE SEQUENCE</scope>
    <source>
        <strain evidence="2">AF72</strain>
    </source>
</reference>
<name>A0AA36G9X0_9BILA</name>
<feature type="region of interest" description="Disordered" evidence="1">
    <location>
        <begin position="42"/>
        <end position="198"/>
    </location>
</feature>
<accession>A0AA36G9X0</accession>
<evidence type="ECO:0000313" key="2">
    <source>
        <dbReference type="EMBL" id="CAJ0584615.1"/>
    </source>
</evidence>
<keyword evidence="3" id="KW-1185">Reference proteome</keyword>
<feature type="non-terminal residue" evidence="2">
    <location>
        <position position="226"/>
    </location>
</feature>
<feature type="compositionally biased region" description="Basic residues" evidence="1">
    <location>
        <begin position="121"/>
        <end position="133"/>
    </location>
</feature>
<evidence type="ECO:0000313" key="3">
    <source>
        <dbReference type="Proteomes" id="UP001177023"/>
    </source>
</evidence>
<organism evidence="2 3">
    <name type="scientific">Mesorhabditis spiculigera</name>
    <dbReference type="NCBI Taxonomy" id="96644"/>
    <lineage>
        <taxon>Eukaryota</taxon>
        <taxon>Metazoa</taxon>
        <taxon>Ecdysozoa</taxon>
        <taxon>Nematoda</taxon>
        <taxon>Chromadorea</taxon>
        <taxon>Rhabditida</taxon>
        <taxon>Rhabditina</taxon>
        <taxon>Rhabditomorpha</taxon>
        <taxon>Rhabditoidea</taxon>
        <taxon>Rhabditidae</taxon>
        <taxon>Mesorhabditinae</taxon>
        <taxon>Mesorhabditis</taxon>
    </lineage>
</organism>
<dbReference type="AlphaFoldDB" id="A0AA36G9X0"/>
<dbReference type="EMBL" id="CATQJA010002699">
    <property type="protein sequence ID" value="CAJ0584615.1"/>
    <property type="molecule type" value="Genomic_DNA"/>
</dbReference>
<evidence type="ECO:0000256" key="1">
    <source>
        <dbReference type="SAM" id="MobiDB-lite"/>
    </source>
</evidence>
<protein>
    <submittedName>
        <fullName evidence="2">Uncharacterized protein</fullName>
    </submittedName>
</protein>
<feature type="compositionally biased region" description="Polar residues" evidence="1">
    <location>
        <begin position="46"/>
        <end position="62"/>
    </location>
</feature>
<dbReference type="Proteomes" id="UP001177023">
    <property type="component" value="Unassembled WGS sequence"/>
</dbReference>